<keyword evidence="4" id="KW-1185">Reference proteome</keyword>
<dbReference type="Pfam" id="PF12392">
    <property type="entry name" value="DUF3656"/>
    <property type="match status" value="1"/>
</dbReference>
<dbReference type="InterPro" id="IPR020988">
    <property type="entry name" value="Pept_U32_collagenase"/>
</dbReference>
<dbReference type="OrthoDB" id="9807498at2"/>
<dbReference type="InterPro" id="IPR051454">
    <property type="entry name" value="RNA/ubiquinone_mod_enzymes"/>
</dbReference>
<feature type="domain" description="Peptidase U32 collagenase" evidence="2">
    <location>
        <begin position="402"/>
        <end position="511"/>
    </location>
</feature>
<evidence type="ECO:0000313" key="3">
    <source>
        <dbReference type="EMBL" id="TGY61858.1"/>
    </source>
</evidence>
<evidence type="ECO:0000259" key="2">
    <source>
        <dbReference type="Pfam" id="PF12392"/>
    </source>
</evidence>
<feature type="region of interest" description="Disordered" evidence="1">
    <location>
        <begin position="807"/>
        <end position="826"/>
    </location>
</feature>
<accession>A0A4S2EZ82</accession>
<dbReference type="Proteomes" id="UP000310263">
    <property type="component" value="Unassembled WGS sequence"/>
</dbReference>
<proteinExistence type="predicted"/>
<dbReference type="PANTHER" id="PTHR30217">
    <property type="entry name" value="PEPTIDASE U32 FAMILY"/>
    <property type="match status" value="1"/>
</dbReference>
<gene>
    <name evidence="3" type="ORF">E5334_07380</name>
</gene>
<name>A0A4S2EZ82_9ACTN</name>
<reference evidence="3 4" key="1">
    <citation type="submission" date="2019-04" db="EMBL/GenBank/DDBJ databases">
        <title>Microbes associate with the intestines of laboratory mice.</title>
        <authorList>
            <person name="Navarre W."/>
            <person name="Wong E."/>
            <person name="Huang K."/>
            <person name="Tropini C."/>
            <person name="Ng K."/>
            <person name="Yu B."/>
        </authorList>
    </citation>
    <scope>NUCLEOTIDE SEQUENCE [LARGE SCALE GENOMIC DNA]</scope>
    <source>
        <strain evidence="3 4">NM07_P-09</strain>
    </source>
</reference>
<evidence type="ECO:0000256" key="1">
    <source>
        <dbReference type="SAM" id="MobiDB-lite"/>
    </source>
</evidence>
<dbReference type="EMBL" id="SRYE01000004">
    <property type="protein sequence ID" value="TGY61858.1"/>
    <property type="molecule type" value="Genomic_DNA"/>
</dbReference>
<sequence length="826" mass="88215">MPQDLVCELLAPAGGPAAFRAALAGGADAVYCGLGNDFNARRGADNFDDASFQKACQEAHVAGARVFVTMNVLVTDDEMPAALALAARAVRLGADALIIQDWGLAAEVGRRFPQAEVHVSTQANIQDPRGIQWCAAHGYERVTLSRELSLEEIAACCATGVECEVFGHGALCFCYSGLCSMSALRGSRSANRGLCAQPCRLPHELYSAQGKRLGPVAWERGLCPKDALSLDHLGELVLMGVGSLKVEGRMKAPDYVLAVVSAYRSALDHVARVRSRELDPEVRDSLFRQLKRAFNRDFTDGYLMGISDNSLMSYERSNNRGELVGHVVRAQGHEAAIYTQAPLGKGDLLELRPKDHPETFLTTNAPRDVEADSQVVCGVKRPVPAGTPVRLLRSQEAIVAAERLQSAPYSSKRPVSMHIICKLGQPLSIQLCALPRRDASAVAVSVQGPVVEAARTKAVTAQDLQEHAGRLGQSPFVAASITVDIDEGCGLGFSTVHRLRSQAADALEEAICAPYEKRVGEVAAPPSWRQWCEQVASWRQDAGLTAGKPGPKGEAALRQAAQEAQVCCVVSTPEGAQAALAAGATRLYAPADALAQGGFPQETIPWLDEVCRLKDHGRLDRWVVPEAPCAVGSMSEFALAQQRGAAPEIRPCIGVSNRSCVTALEEAGASGFWLSHELTVAQMAPVCAATSLPCGLVVYGQERAMTSEHCVLQMADACSGHCDTCGLRAQKLYLKNIDGRALPVTTDLQGRSRIYWDQPLDAVPKLRELLGAGLTRFMVDATLLDAEKTAASVSRLREALEAVATGEPLPAPEAGSVRGHLFSPVE</sequence>
<dbReference type="PANTHER" id="PTHR30217:SF10">
    <property type="entry name" value="23S RRNA 5-HYDROXYCYTIDINE C2501 SYNTHASE"/>
    <property type="match status" value="1"/>
</dbReference>
<protein>
    <submittedName>
        <fullName evidence="3">U32 family peptidase</fullName>
    </submittedName>
</protein>
<dbReference type="AlphaFoldDB" id="A0A4S2EZ82"/>
<dbReference type="InterPro" id="IPR001539">
    <property type="entry name" value="Peptidase_U32"/>
</dbReference>
<organism evidence="3 4">
    <name type="scientific">Muricaecibacterium torontonense</name>
    <dbReference type="NCBI Taxonomy" id="3032871"/>
    <lineage>
        <taxon>Bacteria</taxon>
        <taxon>Bacillati</taxon>
        <taxon>Actinomycetota</taxon>
        <taxon>Coriobacteriia</taxon>
        <taxon>Coriobacteriales</taxon>
        <taxon>Atopobiaceae</taxon>
        <taxon>Muricaecibacterium</taxon>
    </lineage>
</organism>
<dbReference type="Pfam" id="PF01136">
    <property type="entry name" value="Peptidase_U32"/>
    <property type="match status" value="2"/>
</dbReference>
<dbReference type="PROSITE" id="PS01276">
    <property type="entry name" value="PEPTIDASE_U32"/>
    <property type="match status" value="1"/>
</dbReference>
<comment type="caution">
    <text evidence="3">The sequence shown here is derived from an EMBL/GenBank/DDBJ whole genome shotgun (WGS) entry which is preliminary data.</text>
</comment>
<evidence type="ECO:0000313" key="4">
    <source>
        <dbReference type="Proteomes" id="UP000310263"/>
    </source>
</evidence>